<proteinExistence type="predicted"/>
<comment type="caution">
    <text evidence="1">The sequence shown here is derived from an EMBL/GenBank/DDBJ whole genome shotgun (WGS) entry which is preliminary data.</text>
</comment>
<evidence type="ECO:0000313" key="1">
    <source>
        <dbReference type="EMBL" id="MPN07582.1"/>
    </source>
</evidence>
<sequence length="49" mass="5869">MVLLLFYIVFVESLVKHRPKGILSCLQVCNFSSFYNYMTVFEWDRVQGF</sequence>
<name>A0A645F255_9ZZZZ</name>
<protein>
    <submittedName>
        <fullName evidence="1">Uncharacterized protein</fullName>
    </submittedName>
</protein>
<dbReference type="AlphaFoldDB" id="A0A645F255"/>
<gene>
    <name evidence="1" type="ORF">SDC9_154853</name>
</gene>
<organism evidence="1">
    <name type="scientific">bioreactor metagenome</name>
    <dbReference type="NCBI Taxonomy" id="1076179"/>
    <lineage>
        <taxon>unclassified sequences</taxon>
        <taxon>metagenomes</taxon>
        <taxon>ecological metagenomes</taxon>
    </lineage>
</organism>
<dbReference type="EMBL" id="VSSQ01053560">
    <property type="protein sequence ID" value="MPN07582.1"/>
    <property type="molecule type" value="Genomic_DNA"/>
</dbReference>
<reference evidence="1" key="1">
    <citation type="submission" date="2019-08" db="EMBL/GenBank/DDBJ databases">
        <authorList>
            <person name="Kucharzyk K."/>
            <person name="Murdoch R.W."/>
            <person name="Higgins S."/>
            <person name="Loffler F."/>
        </authorList>
    </citation>
    <scope>NUCLEOTIDE SEQUENCE</scope>
</reference>
<accession>A0A645F255</accession>